<evidence type="ECO:0000313" key="3">
    <source>
        <dbReference type="EMBL" id="BDS07096.1"/>
    </source>
</evidence>
<organism evidence="3">
    <name type="scientific">Oceaniferula spumae</name>
    <dbReference type="NCBI Taxonomy" id="2979115"/>
    <lineage>
        <taxon>Bacteria</taxon>
        <taxon>Pseudomonadati</taxon>
        <taxon>Verrucomicrobiota</taxon>
        <taxon>Verrucomicrobiia</taxon>
        <taxon>Verrucomicrobiales</taxon>
        <taxon>Verrucomicrobiaceae</taxon>
        <taxon>Oceaniferula</taxon>
    </lineage>
</organism>
<feature type="domain" description="F5/8 type C" evidence="2">
    <location>
        <begin position="548"/>
        <end position="651"/>
    </location>
</feature>
<feature type="chain" id="PRO_5043714635" description="F5/8 type C domain-containing protein" evidence="1">
    <location>
        <begin position="21"/>
        <end position="668"/>
    </location>
</feature>
<gene>
    <name evidence="3" type="ORF">NT6N_21360</name>
</gene>
<reference evidence="3" key="1">
    <citation type="submission" date="2024-07" db="EMBL/GenBank/DDBJ databases">
        <title>Complete genome sequence of Verrucomicrobiaceae bacterium NT6N.</title>
        <authorList>
            <person name="Huang C."/>
            <person name="Takami H."/>
            <person name="Hamasaki K."/>
        </authorList>
    </citation>
    <scope>NUCLEOTIDE SEQUENCE</scope>
    <source>
        <strain evidence="3">NT6N</strain>
    </source>
</reference>
<dbReference type="AlphaFoldDB" id="A0AAT9FME9"/>
<dbReference type="KEGG" id="osu:NT6N_21360"/>
<feature type="signal peptide" evidence="1">
    <location>
        <begin position="1"/>
        <end position="20"/>
    </location>
</feature>
<dbReference type="Gene3D" id="2.60.120.260">
    <property type="entry name" value="Galactose-binding domain-like"/>
    <property type="match status" value="1"/>
</dbReference>
<evidence type="ECO:0000256" key="1">
    <source>
        <dbReference type="SAM" id="SignalP"/>
    </source>
</evidence>
<dbReference type="SUPFAM" id="SSF49785">
    <property type="entry name" value="Galactose-binding domain-like"/>
    <property type="match status" value="1"/>
</dbReference>
<dbReference type="InterPro" id="IPR008979">
    <property type="entry name" value="Galactose-bd-like_sf"/>
</dbReference>
<dbReference type="Pfam" id="PF00754">
    <property type="entry name" value="F5_F8_type_C"/>
    <property type="match status" value="1"/>
</dbReference>
<name>A0AAT9FME9_9BACT</name>
<dbReference type="InterPro" id="IPR000421">
    <property type="entry name" value="FA58C"/>
</dbReference>
<accession>A0AAT9FME9</accession>
<dbReference type="EMBL" id="AP026866">
    <property type="protein sequence ID" value="BDS07096.1"/>
    <property type="molecule type" value="Genomic_DNA"/>
</dbReference>
<proteinExistence type="predicted"/>
<sequence>MKSFIPLFPLFLATCSALIAAPSASQLLNQQTETMIAAAKLEDGEVFTRELLSSEEWQRELNDSGPVTDPDKVIQLLFEIWKTDKSLASRKVDRQMATACALEGPRRNWTAEEMLPRYEYFRDKWKYGLLNVMYEDISVFERRYLARGVQHGGLNSMESMEYQNQEVCLPAEKYTGACWYARWILLNPFGDSIHGPNYYAPFQESWDNYAEIIRNVGGVCGSLSNFGAAAAIANGIPAVTMGEPGHCAYAVLTKPENWQPAYSLSWKRGTHTSFYGSTWGWHMLTTKAQQDQGGAHASGDLRRLADYHFSNKNYTKARATIRMARTQHPLDWETWQQSVQILTDSKAADSQWQELHQDVLKFLAPACGEVAFHLLDEFIYPKVLPEGDKNIAARKNILLAWQRASQDWGLARWDYEHAINRQLQLLGKDVVAQDSFMASLFAIHAEKNLFTSDILANQLGRVDKDEKRLQTFLAAIGKSLSKGKTDNFAKVIDTLAAKILPDAAKRGDKATFQYIGKLTAKNFPENKIKPDKFPGILLSSGGTFGIQKPGNRWDNPSRHWGVIEEHGGDFHTDAKPATATIQLGNYGRISGVVIVTRGGNIGRLRGAIIQTSINGTDWTDAHTLSKVSQINRIDLADKDIDAGYVRVIQNNNEPLHFHKFLVYGKKQN</sequence>
<protein>
    <recommendedName>
        <fullName evidence="2">F5/8 type C domain-containing protein</fullName>
    </recommendedName>
</protein>
<evidence type="ECO:0000259" key="2">
    <source>
        <dbReference type="Pfam" id="PF00754"/>
    </source>
</evidence>
<keyword evidence="1" id="KW-0732">Signal</keyword>